<keyword evidence="4 6" id="KW-0964">Secreted</keyword>
<dbReference type="GO" id="GO:0060320">
    <property type="term" value="P:rejection of self pollen"/>
    <property type="evidence" value="ECO:0007669"/>
    <property type="project" value="UniProtKB-KW"/>
</dbReference>
<keyword evidence="3 6" id="KW-0713">Self-incompatibility</keyword>
<feature type="chain" id="PRO_5025095171" description="S-protein homolog" evidence="6">
    <location>
        <begin position="27"/>
        <end position="139"/>
    </location>
</feature>
<evidence type="ECO:0000256" key="5">
    <source>
        <dbReference type="ARBA" id="ARBA00022729"/>
    </source>
</evidence>
<dbReference type="Pfam" id="PF05938">
    <property type="entry name" value="Self-incomp_S1"/>
    <property type="match status" value="1"/>
</dbReference>
<organism evidence="7 8">
    <name type="scientific">Erythranthe guttata</name>
    <name type="common">Yellow monkey flower</name>
    <name type="synonym">Mimulus guttatus</name>
    <dbReference type="NCBI Taxonomy" id="4155"/>
    <lineage>
        <taxon>Eukaryota</taxon>
        <taxon>Viridiplantae</taxon>
        <taxon>Streptophyta</taxon>
        <taxon>Embryophyta</taxon>
        <taxon>Tracheophyta</taxon>
        <taxon>Spermatophyta</taxon>
        <taxon>Magnoliopsida</taxon>
        <taxon>eudicotyledons</taxon>
        <taxon>Gunneridae</taxon>
        <taxon>Pentapetalae</taxon>
        <taxon>asterids</taxon>
        <taxon>lamiids</taxon>
        <taxon>Lamiales</taxon>
        <taxon>Phrymaceae</taxon>
        <taxon>Erythranthe</taxon>
    </lineage>
</organism>
<evidence type="ECO:0000256" key="2">
    <source>
        <dbReference type="ARBA" id="ARBA00005581"/>
    </source>
</evidence>
<gene>
    <name evidence="7" type="ORF">MIMGU_mgv1a025761mg</name>
</gene>
<evidence type="ECO:0000256" key="1">
    <source>
        <dbReference type="ARBA" id="ARBA00004613"/>
    </source>
</evidence>
<evidence type="ECO:0000313" key="8">
    <source>
        <dbReference type="Proteomes" id="UP000030748"/>
    </source>
</evidence>
<dbReference type="GO" id="GO:0005576">
    <property type="term" value="C:extracellular region"/>
    <property type="evidence" value="ECO:0007669"/>
    <property type="project" value="UniProtKB-SubCell"/>
</dbReference>
<protein>
    <recommendedName>
        <fullName evidence="6">S-protein homolog</fullName>
    </recommendedName>
</protein>
<accession>A0A022Q9J3</accession>
<name>A0A022Q9J3_ERYGU</name>
<keyword evidence="5 6" id="KW-0732">Signal</keyword>
<evidence type="ECO:0000256" key="3">
    <source>
        <dbReference type="ARBA" id="ARBA00022471"/>
    </source>
</evidence>
<dbReference type="PANTHER" id="PTHR31232:SF61">
    <property type="entry name" value="S-PROTEIN HOMOLOG"/>
    <property type="match status" value="1"/>
</dbReference>
<dbReference type="EMBL" id="KI632002">
    <property type="protein sequence ID" value="EYU25357.1"/>
    <property type="molecule type" value="Genomic_DNA"/>
</dbReference>
<dbReference type="AlphaFoldDB" id="A0A022Q9J3"/>
<evidence type="ECO:0000256" key="4">
    <source>
        <dbReference type="ARBA" id="ARBA00022525"/>
    </source>
</evidence>
<proteinExistence type="inferred from homology"/>
<feature type="signal peptide" evidence="6">
    <location>
        <begin position="1"/>
        <end position="26"/>
    </location>
</feature>
<comment type="similarity">
    <text evidence="2 6">Belongs to the plant self-incompatibility (S1) protein family.</text>
</comment>
<dbReference type="PANTHER" id="PTHR31232">
    <property type="match status" value="1"/>
</dbReference>
<keyword evidence="8" id="KW-1185">Reference proteome</keyword>
<evidence type="ECO:0000256" key="6">
    <source>
        <dbReference type="RuleBase" id="RU367044"/>
    </source>
</evidence>
<comment type="subcellular location">
    <subcellularLocation>
        <location evidence="1 6">Secreted</location>
    </subcellularLocation>
</comment>
<dbReference type="Proteomes" id="UP000030748">
    <property type="component" value="Unassembled WGS sequence"/>
</dbReference>
<dbReference type="eggNOG" id="ENOG502ST9X">
    <property type="taxonomic scope" value="Eukaryota"/>
</dbReference>
<reference evidence="7 8" key="1">
    <citation type="journal article" date="2013" name="Proc. Natl. Acad. Sci. U.S.A.">
        <title>Fine-scale variation in meiotic recombination in Mimulus inferred from population shotgun sequencing.</title>
        <authorList>
            <person name="Hellsten U."/>
            <person name="Wright K.M."/>
            <person name="Jenkins J."/>
            <person name="Shu S."/>
            <person name="Yuan Y."/>
            <person name="Wessler S.R."/>
            <person name="Schmutz J."/>
            <person name="Willis J.H."/>
            <person name="Rokhsar D.S."/>
        </authorList>
    </citation>
    <scope>NUCLEOTIDE SEQUENCE [LARGE SCALE GENOMIC DNA]</scope>
    <source>
        <strain evidence="8">cv. DUN x IM62</strain>
    </source>
</reference>
<evidence type="ECO:0000313" key="7">
    <source>
        <dbReference type="EMBL" id="EYU25357.1"/>
    </source>
</evidence>
<dbReference type="InterPro" id="IPR010264">
    <property type="entry name" value="Self-incomp_S1"/>
</dbReference>
<sequence length="139" mass="16192">MHPNINIKNLLLIIFLSANVFQATSCFFARKYKVQVVNRLPPNNSSLFLHCASGDDELGRRTIYARQTFEWAFCASGFSKTLFFCQLWWGSKDRAFEVFNSKHSINDCRSFLCSWSAMSDGIYYQDGQNGELEKRYDWN</sequence>